<keyword evidence="4" id="KW-0677">Repeat</keyword>
<feature type="chain" id="PRO_5002052135" evidence="7">
    <location>
        <begin position="23"/>
        <end position="139"/>
    </location>
</feature>
<feature type="non-terminal residue" evidence="9">
    <location>
        <position position="1"/>
    </location>
</feature>
<feature type="domain" description="Kazal-like" evidence="8">
    <location>
        <begin position="66"/>
        <end position="125"/>
    </location>
</feature>
<dbReference type="Gene3D" id="3.30.60.30">
    <property type="match status" value="2"/>
</dbReference>
<name>A0A0A9WF09_LYGHE</name>
<dbReference type="InterPro" id="IPR002350">
    <property type="entry name" value="Kazal_dom"/>
</dbReference>
<keyword evidence="6" id="KW-1015">Disulfide bond</keyword>
<feature type="domain" description="Kazal-like" evidence="8">
    <location>
        <begin position="25"/>
        <end position="60"/>
    </location>
</feature>
<dbReference type="CDD" id="cd00104">
    <property type="entry name" value="KAZAL_FS"/>
    <property type="match status" value="2"/>
</dbReference>
<dbReference type="PANTHER" id="PTHR21179">
    <property type="entry name" value="SERINE-TYPE ENDOPEPTIDASE INHIBITOR"/>
    <property type="match status" value="1"/>
</dbReference>
<keyword evidence="2" id="KW-0964">Secreted</keyword>
<evidence type="ECO:0000256" key="4">
    <source>
        <dbReference type="ARBA" id="ARBA00022737"/>
    </source>
</evidence>
<dbReference type="PROSITE" id="PS00282">
    <property type="entry name" value="KAZAL_1"/>
    <property type="match status" value="2"/>
</dbReference>
<evidence type="ECO:0000256" key="1">
    <source>
        <dbReference type="ARBA" id="ARBA00004613"/>
    </source>
</evidence>
<dbReference type="GO" id="GO:0004867">
    <property type="term" value="F:serine-type endopeptidase inhibitor activity"/>
    <property type="evidence" value="ECO:0007669"/>
    <property type="project" value="UniProtKB-KW"/>
</dbReference>
<keyword evidence="7" id="KW-0732">Signal</keyword>
<dbReference type="SMART" id="SM00280">
    <property type="entry name" value="KAZAL"/>
    <property type="match status" value="2"/>
</dbReference>
<organism evidence="9">
    <name type="scientific">Lygus hesperus</name>
    <name type="common">Western plant bug</name>
    <dbReference type="NCBI Taxonomy" id="30085"/>
    <lineage>
        <taxon>Eukaryota</taxon>
        <taxon>Metazoa</taxon>
        <taxon>Ecdysozoa</taxon>
        <taxon>Arthropoda</taxon>
        <taxon>Hexapoda</taxon>
        <taxon>Insecta</taxon>
        <taxon>Pterygota</taxon>
        <taxon>Neoptera</taxon>
        <taxon>Paraneoptera</taxon>
        <taxon>Hemiptera</taxon>
        <taxon>Heteroptera</taxon>
        <taxon>Panheteroptera</taxon>
        <taxon>Cimicomorpha</taxon>
        <taxon>Miridae</taxon>
        <taxon>Mirini</taxon>
        <taxon>Lygus</taxon>
    </lineage>
</organism>
<dbReference type="PANTHER" id="PTHR21179:SF0">
    <property type="entry name" value="SERINE PROTEASE INHIBITOR KAZAL-TYPE 4"/>
    <property type="match status" value="1"/>
</dbReference>
<dbReference type="PROSITE" id="PS51465">
    <property type="entry name" value="KAZAL_2"/>
    <property type="match status" value="2"/>
</dbReference>
<evidence type="ECO:0000256" key="7">
    <source>
        <dbReference type="SAM" id="SignalP"/>
    </source>
</evidence>
<dbReference type="Pfam" id="PF00050">
    <property type="entry name" value="Kazal_1"/>
    <property type="match status" value="1"/>
</dbReference>
<feature type="signal peptide" evidence="7">
    <location>
        <begin position="1"/>
        <end position="22"/>
    </location>
</feature>
<reference evidence="9" key="2">
    <citation type="submission" date="2014-07" db="EMBL/GenBank/DDBJ databases">
        <authorList>
            <person name="Hull J."/>
        </authorList>
    </citation>
    <scope>NUCLEOTIDE SEQUENCE</scope>
</reference>
<sequence length="139" mass="15268">RAGMRIFGSILMFVVALAAVSANKKDGDDGCVCIQVYEPVCGSDGNTYGNSCVLGCAARQRPTLKSVFNGTCEEYECSRRCKPCADPVCGSDNKTYGSKCKLECARKSNQDKGDLEVKHEGQCKSCRWAKRSIRMRDIY</sequence>
<evidence type="ECO:0000256" key="5">
    <source>
        <dbReference type="ARBA" id="ARBA00022900"/>
    </source>
</evidence>
<dbReference type="InterPro" id="IPR039932">
    <property type="entry name" value="Spink4-like"/>
</dbReference>
<evidence type="ECO:0000256" key="3">
    <source>
        <dbReference type="ARBA" id="ARBA00022690"/>
    </source>
</evidence>
<dbReference type="InterPro" id="IPR036058">
    <property type="entry name" value="Kazal_dom_sf"/>
</dbReference>
<protein>
    <submittedName>
        <fullName evidence="9">Thrombin inhibitor rhodniin</fullName>
    </submittedName>
</protein>
<evidence type="ECO:0000256" key="2">
    <source>
        <dbReference type="ARBA" id="ARBA00022525"/>
    </source>
</evidence>
<keyword evidence="3" id="KW-0646">Protease inhibitor</keyword>
<keyword evidence="5" id="KW-0722">Serine protease inhibitor</keyword>
<dbReference type="AlphaFoldDB" id="A0A0A9WF09"/>
<accession>A0A0A9WF09</accession>
<dbReference type="FunFam" id="3.30.60.30:FF:000067">
    <property type="entry name" value="Thrombin inhibitor rhodniin"/>
    <property type="match status" value="1"/>
</dbReference>
<dbReference type="EMBL" id="GBHO01038526">
    <property type="protein sequence ID" value="JAG05078.1"/>
    <property type="molecule type" value="Transcribed_RNA"/>
</dbReference>
<dbReference type="GO" id="GO:0005576">
    <property type="term" value="C:extracellular region"/>
    <property type="evidence" value="ECO:0007669"/>
    <property type="project" value="UniProtKB-SubCell"/>
</dbReference>
<reference evidence="9" key="1">
    <citation type="journal article" date="2014" name="PLoS ONE">
        <title>Transcriptome-Based Identification of ABC Transporters in the Western Tarnished Plant Bug Lygus hesperus.</title>
        <authorList>
            <person name="Hull J.J."/>
            <person name="Chaney K."/>
            <person name="Geib S.M."/>
            <person name="Fabrick J.A."/>
            <person name="Brent C.S."/>
            <person name="Walsh D."/>
            <person name="Lavine L.C."/>
        </authorList>
    </citation>
    <scope>NUCLEOTIDE SEQUENCE</scope>
</reference>
<evidence type="ECO:0000256" key="6">
    <source>
        <dbReference type="ARBA" id="ARBA00023157"/>
    </source>
</evidence>
<gene>
    <name evidence="9" type="primary">THBI</name>
    <name evidence="9" type="ORF">CM83_22381</name>
</gene>
<dbReference type="SUPFAM" id="SSF100895">
    <property type="entry name" value="Kazal-type serine protease inhibitors"/>
    <property type="match status" value="2"/>
</dbReference>
<evidence type="ECO:0000313" key="9">
    <source>
        <dbReference type="EMBL" id="JAG05078.1"/>
    </source>
</evidence>
<comment type="subcellular location">
    <subcellularLocation>
        <location evidence="1">Secreted</location>
    </subcellularLocation>
</comment>
<evidence type="ECO:0000259" key="8">
    <source>
        <dbReference type="PROSITE" id="PS51465"/>
    </source>
</evidence>
<proteinExistence type="predicted"/>